<comment type="caution">
    <text evidence="9">The sequence shown here is derived from an EMBL/GenBank/DDBJ whole genome shotgun (WGS) entry which is preliminary data.</text>
</comment>
<dbReference type="PANTHER" id="PTHR30193">
    <property type="entry name" value="ABC TRANSPORTER PERMEASE PROTEIN"/>
    <property type="match status" value="1"/>
</dbReference>
<keyword evidence="2 7" id="KW-0813">Transport</keyword>
<dbReference type="EMBL" id="WJJP01000320">
    <property type="protein sequence ID" value="MBD3324930.1"/>
    <property type="molecule type" value="Genomic_DNA"/>
</dbReference>
<dbReference type="Pfam" id="PF00528">
    <property type="entry name" value="BPD_transp_1"/>
    <property type="match status" value="1"/>
</dbReference>
<reference evidence="9" key="1">
    <citation type="submission" date="2019-11" db="EMBL/GenBank/DDBJ databases">
        <title>Microbial mats filling the niche in hypersaline microbial mats.</title>
        <authorList>
            <person name="Wong H.L."/>
            <person name="Macleod F.I."/>
            <person name="White R.A. III"/>
            <person name="Burns B.P."/>
        </authorList>
    </citation>
    <scope>NUCLEOTIDE SEQUENCE</scope>
    <source>
        <strain evidence="9">Rbin_158</strain>
    </source>
</reference>
<keyword evidence="5 7" id="KW-1133">Transmembrane helix</keyword>
<dbReference type="InterPro" id="IPR051393">
    <property type="entry name" value="ABC_transporter_permease"/>
</dbReference>
<feature type="transmembrane region" description="Helical" evidence="7">
    <location>
        <begin position="220"/>
        <end position="242"/>
    </location>
</feature>
<feature type="transmembrane region" description="Helical" evidence="7">
    <location>
        <begin position="137"/>
        <end position="158"/>
    </location>
</feature>
<dbReference type="GO" id="GO:0005886">
    <property type="term" value="C:plasma membrane"/>
    <property type="evidence" value="ECO:0007669"/>
    <property type="project" value="UniProtKB-SubCell"/>
</dbReference>
<evidence type="ECO:0000256" key="6">
    <source>
        <dbReference type="ARBA" id="ARBA00023136"/>
    </source>
</evidence>
<dbReference type="SUPFAM" id="SSF161098">
    <property type="entry name" value="MetI-like"/>
    <property type="match status" value="1"/>
</dbReference>
<gene>
    <name evidence="9" type="ORF">GF339_10120</name>
</gene>
<comment type="subcellular location">
    <subcellularLocation>
        <location evidence="1 7">Cell membrane</location>
        <topology evidence="1 7">Multi-pass membrane protein</topology>
    </subcellularLocation>
</comment>
<feature type="transmembrane region" description="Helical" evidence="7">
    <location>
        <begin position="77"/>
        <end position="100"/>
    </location>
</feature>
<evidence type="ECO:0000259" key="8">
    <source>
        <dbReference type="PROSITE" id="PS50928"/>
    </source>
</evidence>
<feature type="domain" description="ABC transmembrane type-1" evidence="8">
    <location>
        <begin position="133"/>
        <end position="344"/>
    </location>
</feature>
<dbReference type="PROSITE" id="PS50928">
    <property type="entry name" value="ABC_TM1"/>
    <property type="match status" value="1"/>
</dbReference>
<evidence type="ECO:0000313" key="10">
    <source>
        <dbReference type="Proteomes" id="UP000649604"/>
    </source>
</evidence>
<name>A0A9D5Q5S3_9BACT</name>
<sequence>MPSIPCWLNPTDTWNCLRASKLWPKTPGRITASSIKIPCLPRTGSGTRPGPVWMRVRRQPSLASRKGFSTMKRDNPYLFLVPAVAFVALAELVPAVYTIYLGFMKWDIITPPQWVGFANYFRVFSTPELLNALKNTVLWVVGTLMLPVGLALIIATLLDSIECKTIFKAIFFIPSTLSPTVAAIFWRRVLASQQGSLNAIIAALGFAPISFLTEPQINTFVMIGVWTWQFFGLNLILFLVGLETIPTELREAARIDGANAWQMFSRVTVPLLRPITLVVIANAAINSVRMFDIPWVMIQGGPGRTSETLAISLYRESFLLFRMGLGSAIAVVISLFALALSLRYLLAIRQERR</sequence>
<dbReference type="InterPro" id="IPR000515">
    <property type="entry name" value="MetI-like"/>
</dbReference>
<keyword evidence="6 7" id="KW-0472">Membrane</keyword>
<proteinExistence type="inferred from homology"/>
<dbReference type="CDD" id="cd06261">
    <property type="entry name" value="TM_PBP2"/>
    <property type="match status" value="1"/>
</dbReference>
<feature type="transmembrane region" description="Helical" evidence="7">
    <location>
        <begin position="323"/>
        <end position="346"/>
    </location>
</feature>
<comment type="similarity">
    <text evidence="7">Belongs to the binding-protein-dependent transport system permease family.</text>
</comment>
<keyword evidence="3" id="KW-1003">Cell membrane</keyword>
<keyword evidence="4 7" id="KW-0812">Transmembrane</keyword>
<evidence type="ECO:0000256" key="2">
    <source>
        <dbReference type="ARBA" id="ARBA00022448"/>
    </source>
</evidence>
<organism evidence="9 10">
    <name type="scientific">candidate division KSB3 bacterium</name>
    <dbReference type="NCBI Taxonomy" id="2044937"/>
    <lineage>
        <taxon>Bacteria</taxon>
        <taxon>candidate division KSB3</taxon>
    </lineage>
</organism>
<dbReference type="InterPro" id="IPR035906">
    <property type="entry name" value="MetI-like_sf"/>
</dbReference>
<protein>
    <submittedName>
        <fullName evidence="9">ABC transporter permease subunit</fullName>
    </submittedName>
</protein>
<accession>A0A9D5Q5S3</accession>
<evidence type="ECO:0000256" key="4">
    <source>
        <dbReference type="ARBA" id="ARBA00022692"/>
    </source>
</evidence>
<evidence type="ECO:0000256" key="5">
    <source>
        <dbReference type="ARBA" id="ARBA00022989"/>
    </source>
</evidence>
<dbReference type="Gene3D" id="1.10.3720.10">
    <property type="entry name" value="MetI-like"/>
    <property type="match status" value="1"/>
</dbReference>
<dbReference type="Proteomes" id="UP000649604">
    <property type="component" value="Unassembled WGS sequence"/>
</dbReference>
<dbReference type="PANTHER" id="PTHR30193:SF37">
    <property type="entry name" value="INNER MEMBRANE ABC TRANSPORTER PERMEASE PROTEIN YCJO"/>
    <property type="match status" value="1"/>
</dbReference>
<evidence type="ECO:0000256" key="3">
    <source>
        <dbReference type="ARBA" id="ARBA00022475"/>
    </source>
</evidence>
<feature type="transmembrane region" description="Helical" evidence="7">
    <location>
        <begin position="170"/>
        <end position="189"/>
    </location>
</feature>
<dbReference type="AlphaFoldDB" id="A0A9D5Q5S3"/>
<evidence type="ECO:0000256" key="1">
    <source>
        <dbReference type="ARBA" id="ARBA00004651"/>
    </source>
</evidence>
<dbReference type="GO" id="GO:0055085">
    <property type="term" value="P:transmembrane transport"/>
    <property type="evidence" value="ECO:0007669"/>
    <property type="project" value="InterPro"/>
</dbReference>
<evidence type="ECO:0000313" key="9">
    <source>
        <dbReference type="EMBL" id="MBD3324930.1"/>
    </source>
</evidence>
<evidence type="ECO:0000256" key="7">
    <source>
        <dbReference type="RuleBase" id="RU363032"/>
    </source>
</evidence>